<dbReference type="PROSITE" id="PS51186">
    <property type="entry name" value="GNAT"/>
    <property type="match status" value="1"/>
</dbReference>
<feature type="compositionally biased region" description="Basic and acidic residues" evidence="3">
    <location>
        <begin position="107"/>
        <end position="116"/>
    </location>
</feature>
<dbReference type="Gene3D" id="3.40.630.30">
    <property type="match status" value="1"/>
</dbReference>
<keyword evidence="2" id="KW-0012">Acyltransferase</keyword>
<protein>
    <recommendedName>
        <fullName evidence="4">N-acetyltransferase domain-containing protein</fullName>
    </recommendedName>
</protein>
<evidence type="ECO:0000313" key="5">
    <source>
        <dbReference type="EMBL" id="APO75233.1"/>
    </source>
</evidence>
<dbReference type="InterPro" id="IPR016181">
    <property type="entry name" value="Acyl_CoA_acyltransferase"/>
</dbReference>
<dbReference type="SUPFAM" id="SSF55729">
    <property type="entry name" value="Acyl-CoA N-acyltransferases (Nat)"/>
    <property type="match status" value="1"/>
</dbReference>
<sequence length="131" mass="14620">MADHEVIEQDGNAVGCVASIWHDDHLFIEKLYISLSFQGRGIGAQVLKAKSDQAAQRGLPTKLSVLLTTNLADRFYRREGFVQEAETPERRRFSKGCADILISSPEGRADRERRVPDVNPDPGDEIVDPED</sequence>
<accession>A0A1L5P510</accession>
<organism evidence="5 6">
    <name type="scientific">Rhizobium etli 8C-3</name>
    <dbReference type="NCBI Taxonomy" id="538025"/>
    <lineage>
        <taxon>Bacteria</taxon>
        <taxon>Pseudomonadati</taxon>
        <taxon>Pseudomonadota</taxon>
        <taxon>Alphaproteobacteria</taxon>
        <taxon>Hyphomicrobiales</taxon>
        <taxon>Rhizobiaceae</taxon>
        <taxon>Rhizobium/Agrobacterium group</taxon>
        <taxon>Rhizobium</taxon>
    </lineage>
</organism>
<dbReference type="Proteomes" id="UP000185109">
    <property type="component" value="Chromosome"/>
</dbReference>
<dbReference type="Pfam" id="PF13508">
    <property type="entry name" value="Acetyltransf_7"/>
    <property type="match status" value="1"/>
</dbReference>
<dbReference type="PANTHER" id="PTHR43877">
    <property type="entry name" value="AMINOALKYLPHOSPHONATE N-ACETYLTRANSFERASE-RELATED-RELATED"/>
    <property type="match status" value="1"/>
</dbReference>
<dbReference type="InterPro" id="IPR050832">
    <property type="entry name" value="Bact_Acetyltransf"/>
</dbReference>
<evidence type="ECO:0000313" key="6">
    <source>
        <dbReference type="Proteomes" id="UP000185109"/>
    </source>
</evidence>
<dbReference type="GO" id="GO:0016747">
    <property type="term" value="F:acyltransferase activity, transferring groups other than amino-acyl groups"/>
    <property type="evidence" value="ECO:0007669"/>
    <property type="project" value="InterPro"/>
</dbReference>
<name>A0A1L5P510_RHIET</name>
<dbReference type="InterPro" id="IPR000182">
    <property type="entry name" value="GNAT_dom"/>
</dbReference>
<dbReference type="CDD" id="cd04301">
    <property type="entry name" value="NAT_SF"/>
    <property type="match status" value="1"/>
</dbReference>
<feature type="region of interest" description="Disordered" evidence="3">
    <location>
        <begin position="103"/>
        <end position="131"/>
    </location>
</feature>
<feature type="compositionally biased region" description="Acidic residues" evidence="3">
    <location>
        <begin position="122"/>
        <end position="131"/>
    </location>
</feature>
<reference evidence="5 6" key="1">
    <citation type="submission" date="2016-09" db="EMBL/GenBank/DDBJ databases">
        <title>The complete genome sequences of Rhizobium gallicum, symbiovars gallicum and phaseoli, symbionts associated to common bean (Phaseolus vulgaris).</title>
        <authorList>
            <person name="Bustos P."/>
            <person name="Santamaria R.I."/>
            <person name="Perez-Carrascal O.M."/>
            <person name="Juarez S."/>
            <person name="Lozano L."/>
            <person name="Martinez-Flores I."/>
            <person name="Martinez-Romero E."/>
            <person name="Cevallos M."/>
            <person name="Romero D."/>
            <person name="Davila G."/>
            <person name="Gonzalez V."/>
        </authorList>
    </citation>
    <scope>NUCLEOTIDE SEQUENCE [LARGE SCALE GENOMIC DNA]</scope>
    <source>
        <strain evidence="5 6">8C-3</strain>
    </source>
</reference>
<gene>
    <name evidence="5" type="ORF">AM571_CH02424</name>
</gene>
<evidence type="ECO:0000256" key="1">
    <source>
        <dbReference type="ARBA" id="ARBA00022679"/>
    </source>
</evidence>
<proteinExistence type="predicted"/>
<dbReference type="RefSeq" id="WP_074061617.1">
    <property type="nucleotide sequence ID" value="NZ_CP017241.1"/>
</dbReference>
<evidence type="ECO:0000259" key="4">
    <source>
        <dbReference type="PROSITE" id="PS51186"/>
    </source>
</evidence>
<keyword evidence="1" id="KW-0808">Transferase</keyword>
<dbReference type="PANTHER" id="PTHR43877:SF2">
    <property type="entry name" value="AMINOALKYLPHOSPHONATE N-ACETYLTRANSFERASE-RELATED"/>
    <property type="match status" value="1"/>
</dbReference>
<evidence type="ECO:0000256" key="2">
    <source>
        <dbReference type="ARBA" id="ARBA00023315"/>
    </source>
</evidence>
<dbReference type="EMBL" id="CP017241">
    <property type="protein sequence ID" value="APO75233.1"/>
    <property type="molecule type" value="Genomic_DNA"/>
</dbReference>
<evidence type="ECO:0000256" key="3">
    <source>
        <dbReference type="SAM" id="MobiDB-lite"/>
    </source>
</evidence>
<dbReference type="AlphaFoldDB" id="A0A1L5P510"/>
<feature type="domain" description="N-acetyltransferase" evidence="4">
    <location>
        <begin position="1"/>
        <end position="106"/>
    </location>
</feature>